<evidence type="ECO:0000313" key="4">
    <source>
        <dbReference type="Proteomes" id="UP000179069"/>
    </source>
</evidence>
<dbReference type="EMBL" id="MHCI01000019">
    <property type="protein sequence ID" value="OGY16146.1"/>
    <property type="molecule type" value="Genomic_DNA"/>
</dbReference>
<name>A0A1G1VL76_9BACT</name>
<accession>A0A1G1VL76</accession>
<protein>
    <submittedName>
        <fullName evidence="3">Uncharacterized protein</fullName>
    </submittedName>
</protein>
<keyword evidence="2" id="KW-0472">Membrane</keyword>
<comment type="caution">
    <text evidence="3">The sequence shown here is derived from an EMBL/GenBank/DDBJ whole genome shotgun (WGS) entry which is preliminary data.</text>
</comment>
<feature type="transmembrane region" description="Helical" evidence="2">
    <location>
        <begin position="352"/>
        <end position="371"/>
    </location>
</feature>
<feature type="compositionally biased region" description="Polar residues" evidence="1">
    <location>
        <begin position="39"/>
        <end position="57"/>
    </location>
</feature>
<organism evidence="3 4">
    <name type="scientific">Candidatus Chisholmbacteria bacterium RIFCSPHIGHO2_01_FULL_49_18</name>
    <dbReference type="NCBI Taxonomy" id="1797590"/>
    <lineage>
        <taxon>Bacteria</taxon>
        <taxon>Candidatus Chisholmiibacteriota</taxon>
    </lineage>
</organism>
<keyword evidence="2" id="KW-0812">Transmembrane</keyword>
<feature type="compositionally biased region" description="Low complexity" evidence="1">
    <location>
        <begin position="315"/>
        <end position="328"/>
    </location>
</feature>
<gene>
    <name evidence="3" type="ORF">A2785_00985</name>
</gene>
<evidence type="ECO:0000256" key="1">
    <source>
        <dbReference type="SAM" id="MobiDB-lite"/>
    </source>
</evidence>
<feature type="region of interest" description="Disordered" evidence="1">
    <location>
        <begin position="288"/>
        <end position="332"/>
    </location>
</feature>
<dbReference type="Proteomes" id="UP000179069">
    <property type="component" value="Unassembled WGS sequence"/>
</dbReference>
<keyword evidence="2" id="KW-1133">Transmembrane helix</keyword>
<sequence length="383" mass="39291">MDDMKKIGLQFIILVCVVILAAPGSAFALELVISGNGDGSSNEVQTSVEQNTTVEQTNEGSVENNVSEEANTGGNTADGNVGGEVSIETGDIQAITQVTNDFNTTVVDVGECCQEETTVLIEGNGTDSQNTVELALSNQTLVSVNQEANVTNFINGWANTGRNDANDNGGNVRIDTGNISAGVKVTNSANHADIKVEEAGSGSVSLAVKGNGDDSRNTIRLSLENQTIVDKHDVADIDNFIVWEANTGENTANGNLGDVAIVTGDINLVIDIVNGPINDEVVIIGGCCSDPDDPYDPGDPPTEPSTPPTGGPSSGGNNSSSGNSSSGNGSSGGEVLAAAVGTILPATGGFDFLLAMMANIATFLMGVYLRLKSGRAPARTVRR</sequence>
<feature type="region of interest" description="Disordered" evidence="1">
    <location>
        <begin position="38"/>
        <end position="84"/>
    </location>
</feature>
<dbReference type="AlphaFoldDB" id="A0A1G1VL76"/>
<evidence type="ECO:0000313" key="3">
    <source>
        <dbReference type="EMBL" id="OGY16146.1"/>
    </source>
</evidence>
<feature type="compositionally biased region" description="Pro residues" evidence="1">
    <location>
        <begin position="297"/>
        <end position="310"/>
    </location>
</feature>
<reference evidence="3 4" key="1">
    <citation type="journal article" date="2016" name="Nat. Commun.">
        <title>Thousands of microbial genomes shed light on interconnected biogeochemical processes in an aquifer system.</title>
        <authorList>
            <person name="Anantharaman K."/>
            <person name="Brown C.T."/>
            <person name="Hug L.A."/>
            <person name="Sharon I."/>
            <person name="Castelle C.J."/>
            <person name="Probst A.J."/>
            <person name="Thomas B.C."/>
            <person name="Singh A."/>
            <person name="Wilkins M.J."/>
            <person name="Karaoz U."/>
            <person name="Brodie E.L."/>
            <person name="Williams K.H."/>
            <person name="Hubbard S.S."/>
            <person name="Banfield J.F."/>
        </authorList>
    </citation>
    <scope>NUCLEOTIDE SEQUENCE [LARGE SCALE GENOMIC DNA]</scope>
</reference>
<evidence type="ECO:0000256" key="2">
    <source>
        <dbReference type="SAM" id="Phobius"/>
    </source>
</evidence>
<feature type="compositionally biased region" description="Low complexity" evidence="1">
    <location>
        <begin position="58"/>
        <end position="71"/>
    </location>
</feature>
<proteinExistence type="predicted"/>